<dbReference type="InterPro" id="IPR000073">
    <property type="entry name" value="AB_hydrolase_1"/>
</dbReference>
<comment type="catalytic activity">
    <reaction evidence="1">
        <text>Release of N-terminal proline from a peptide.</text>
        <dbReference type="EC" id="3.4.11.5"/>
    </reaction>
</comment>
<dbReference type="InterPro" id="IPR029058">
    <property type="entry name" value="AB_hydrolase_fold"/>
</dbReference>
<feature type="active site" description="Proton donor" evidence="8">
    <location>
        <position position="275"/>
    </location>
</feature>
<dbReference type="InterPro" id="IPR050228">
    <property type="entry name" value="Carboxylesterase_BioH"/>
</dbReference>
<evidence type="ECO:0000256" key="8">
    <source>
        <dbReference type="PIRSR" id="PIRSR005539-1"/>
    </source>
</evidence>
<dbReference type="Pfam" id="PF00561">
    <property type="entry name" value="Abhydrolase_1"/>
    <property type="match status" value="1"/>
</dbReference>
<gene>
    <name evidence="10" type="ORF">SAMN05216282_11735</name>
</gene>
<proteinExistence type="inferred from homology"/>
<dbReference type="STRING" id="386301.SAMN05216282_11735"/>
<dbReference type="RefSeq" id="WP_092324406.1">
    <property type="nucleotide sequence ID" value="NZ_FNFU01000017.1"/>
</dbReference>
<feature type="active site" evidence="8">
    <location>
        <position position="248"/>
    </location>
</feature>
<sequence length="299" mass="33114">MIRQGFVEWAGYKTWFASFGESVAGRLPLLVAHGGPGMTHDYLLPLQALASSGRQVVFYDQLGNGNSTHLPEYGGDTGFWTPTLFLAELDEVIKHLNLDAGMHFLGQSWGGMLGIEYAVRRPKELASLILADSPSSMSTWAAELGKLRDGLPDDIRQVLDACEAAGATDTPEYAEATLAFYRRHLCRLDPWPEGMQRTYDLAVQFPTVYGTMIGASEFNVTGSLSSWDMDDQLFRISVPTLVLHGEFDEATDEVVRASRELIPDVEYRKIPGTSHTPHLEKPELTIPIIAEFLARHDLS</sequence>
<name>A0A1G9FNB3_9MICO</name>
<dbReference type="Proteomes" id="UP000198701">
    <property type="component" value="Unassembled WGS sequence"/>
</dbReference>
<dbReference type="EMBL" id="FNFU01000017">
    <property type="protein sequence ID" value="SDK89928.1"/>
    <property type="molecule type" value="Genomic_DNA"/>
</dbReference>
<evidence type="ECO:0000256" key="7">
    <source>
        <dbReference type="PIRNR" id="PIRNR005539"/>
    </source>
</evidence>
<evidence type="ECO:0000259" key="9">
    <source>
        <dbReference type="Pfam" id="PF00561"/>
    </source>
</evidence>
<keyword evidence="5 7" id="KW-0378">Hydrolase</keyword>
<dbReference type="Gene3D" id="3.40.50.1820">
    <property type="entry name" value="alpha/beta hydrolase"/>
    <property type="match status" value="1"/>
</dbReference>
<dbReference type="PRINTS" id="PR00793">
    <property type="entry name" value="PROAMNOPTASE"/>
</dbReference>
<dbReference type="GO" id="GO:0006508">
    <property type="term" value="P:proteolysis"/>
    <property type="evidence" value="ECO:0007669"/>
    <property type="project" value="InterPro"/>
</dbReference>
<evidence type="ECO:0000256" key="5">
    <source>
        <dbReference type="ARBA" id="ARBA00022801"/>
    </source>
</evidence>
<dbReference type="PIRSF" id="PIRSF005539">
    <property type="entry name" value="Pept_S33_TRI_F1"/>
    <property type="match status" value="1"/>
</dbReference>
<evidence type="ECO:0000256" key="2">
    <source>
        <dbReference type="ARBA" id="ARBA00010088"/>
    </source>
</evidence>
<dbReference type="PANTHER" id="PTHR43194:SF2">
    <property type="entry name" value="PEROXISOMAL MEMBRANE PROTEIN LPX1"/>
    <property type="match status" value="1"/>
</dbReference>
<dbReference type="AlphaFoldDB" id="A0A1G9FNB3"/>
<feature type="domain" description="AB hydrolase-1" evidence="9">
    <location>
        <begin position="28"/>
        <end position="282"/>
    </location>
</feature>
<dbReference type="PRINTS" id="PR00111">
    <property type="entry name" value="ABHYDROLASE"/>
</dbReference>
<evidence type="ECO:0000313" key="11">
    <source>
        <dbReference type="Proteomes" id="UP000198701"/>
    </source>
</evidence>
<dbReference type="OrthoDB" id="9796770at2"/>
<evidence type="ECO:0000313" key="10">
    <source>
        <dbReference type="EMBL" id="SDK89928.1"/>
    </source>
</evidence>
<comment type="similarity">
    <text evidence="2 7">Belongs to the peptidase S33 family.</text>
</comment>
<dbReference type="InterPro" id="IPR005945">
    <property type="entry name" value="Pro_imino_pep"/>
</dbReference>
<dbReference type="InterPro" id="IPR002410">
    <property type="entry name" value="Peptidase_S33"/>
</dbReference>
<dbReference type="SUPFAM" id="SSF53474">
    <property type="entry name" value="alpha/beta-Hydrolases"/>
    <property type="match status" value="1"/>
</dbReference>
<reference evidence="10 11" key="1">
    <citation type="submission" date="2016-10" db="EMBL/GenBank/DDBJ databases">
        <authorList>
            <person name="de Groot N.N."/>
        </authorList>
    </citation>
    <scope>NUCLEOTIDE SEQUENCE [LARGE SCALE GENOMIC DNA]</scope>
    <source>
        <strain evidence="10 11">CGMCC 1.5382</strain>
    </source>
</reference>
<dbReference type="GO" id="GO:0004177">
    <property type="term" value="F:aminopeptidase activity"/>
    <property type="evidence" value="ECO:0007669"/>
    <property type="project" value="UniProtKB-EC"/>
</dbReference>
<evidence type="ECO:0000256" key="3">
    <source>
        <dbReference type="ARBA" id="ARBA00012568"/>
    </source>
</evidence>
<dbReference type="NCBIfam" id="TIGR01250">
    <property type="entry name" value="pro_imino_pep_2"/>
    <property type="match status" value="1"/>
</dbReference>
<dbReference type="EC" id="3.4.11.5" evidence="3"/>
<evidence type="ECO:0000256" key="4">
    <source>
        <dbReference type="ARBA" id="ARBA00021843"/>
    </source>
</evidence>
<dbReference type="PANTHER" id="PTHR43194">
    <property type="entry name" value="HYDROLASE ALPHA/BETA FOLD FAMILY"/>
    <property type="match status" value="1"/>
</dbReference>
<evidence type="ECO:0000256" key="1">
    <source>
        <dbReference type="ARBA" id="ARBA00001585"/>
    </source>
</evidence>
<evidence type="ECO:0000256" key="6">
    <source>
        <dbReference type="ARBA" id="ARBA00029605"/>
    </source>
</evidence>
<feature type="active site" description="Nucleophile" evidence="8">
    <location>
        <position position="108"/>
    </location>
</feature>
<keyword evidence="11" id="KW-1185">Reference proteome</keyword>
<accession>A0A1G9FNB3</accession>
<protein>
    <recommendedName>
        <fullName evidence="4">Proline iminopeptidase</fullName>
        <ecNumber evidence="3">3.4.11.5</ecNumber>
    </recommendedName>
    <alternativeName>
        <fullName evidence="6">Prolyl aminopeptidase</fullName>
    </alternativeName>
</protein>
<organism evidence="10 11">
    <name type="scientific">Cryobacterium psychrotolerans</name>
    <dbReference type="NCBI Taxonomy" id="386301"/>
    <lineage>
        <taxon>Bacteria</taxon>
        <taxon>Bacillati</taxon>
        <taxon>Actinomycetota</taxon>
        <taxon>Actinomycetes</taxon>
        <taxon>Micrococcales</taxon>
        <taxon>Microbacteriaceae</taxon>
        <taxon>Cryobacterium</taxon>
    </lineage>
</organism>